<dbReference type="OrthoDB" id="288647at2"/>
<dbReference type="InterPro" id="IPR006976">
    <property type="entry name" value="VanZ-like"/>
</dbReference>
<feature type="transmembrane region" description="Helical" evidence="2">
    <location>
        <begin position="101"/>
        <end position="121"/>
    </location>
</feature>
<evidence type="ECO:0000313" key="4">
    <source>
        <dbReference type="EMBL" id="QEG41119.1"/>
    </source>
</evidence>
<feature type="transmembrane region" description="Helical" evidence="2">
    <location>
        <begin position="75"/>
        <end position="95"/>
    </location>
</feature>
<dbReference type="KEGG" id="rul:UC8_31380"/>
<keyword evidence="2" id="KW-1133">Transmembrane helix</keyword>
<gene>
    <name evidence="4" type="ORF">UC8_31380</name>
</gene>
<feature type="transmembrane region" description="Helical" evidence="2">
    <location>
        <begin position="7"/>
        <end position="26"/>
    </location>
</feature>
<keyword evidence="2" id="KW-0472">Membrane</keyword>
<evidence type="ECO:0000256" key="1">
    <source>
        <dbReference type="SAM" id="MobiDB-lite"/>
    </source>
</evidence>
<feature type="domain" description="VanZ-like" evidence="3">
    <location>
        <begin position="39"/>
        <end position="120"/>
    </location>
</feature>
<protein>
    <submittedName>
        <fullName evidence="4">VanZ like family protein</fullName>
    </submittedName>
</protein>
<feature type="compositionally biased region" description="Basic and acidic residues" evidence="1">
    <location>
        <begin position="132"/>
        <end position="153"/>
    </location>
</feature>
<proteinExistence type="predicted"/>
<feature type="region of interest" description="Disordered" evidence="1">
    <location>
        <begin position="131"/>
        <end position="163"/>
    </location>
</feature>
<evidence type="ECO:0000313" key="5">
    <source>
        <dbReference type="Proteomes" id="UP000325286"/>
    </source>
</evidence>
<dbReference type="PANTHER" id="PTHR28008:SF1">
    <property type="entry name" value="DOMAIN PROTEIN, PUTATIVE (AFU_ORTHOLOGUE AFUA_3G10980)-RELATED"/>
    <property type="match status" value="1"/>
</dbReference>
<accession>A0A5B9QT49</accession>
<sequence length="163" mass="18164">MRFLTRLTLFGIRLAPILLAIYWILIFTGTHLPTVPMPAVRNLDKVQHFVAFTGLAFLLAWSIPTSGRDPRTKMIFAFLISVCYGMFDELTQQFVGRNTELADFVADCVGALAGVFVYLFAKMILFPTSPDSGERQGMDQHETEGKTETKTDPDVAVSGRRVA</sequence>
<dbReference type="Proteomes" id="UP000325286">
    <property type="component" value="Chromosome"/>
</dbReference>
<feature type="transmembrane region" description="Helical" evidence="2">
    <location>
        <begin position="46"/>
        <end position="63"/>
    </location>
</feature>
<organism evidence="4 5">
    <name type="scientific">Roseimaritima ulvae</name>
    <dbReference type="NCBI Taxonomy" id="980254"/>
    <lineage>
        <taxon>Bacteria</taxon>
        <taxon>Pseudomonadati</taxon>
        <taxon>Planctomycetota</taxon>
        <taxon>Planctomycetia</taxon>
        <taxon>Pirellulales</taxon>
        <taxon>Pirellulaceae</taxon>
        <taxon>Roseimaritima</taxon>
    </lineage>
</organism>
<dbReference type="AlphaFoldDB" id="A0A5B9QT49"/>
<dbReference type="EMBL" id="CP042914">
    <property type="protein sequence ID" value="QEG41119.1"/>
    <property type="molecule type" value="Genomic_DNA"/>
</dbReference>
<reference evidence="4 5" key="1">
    <citation type="submission" date="2019-08" db="EMBL/GenBank/DDBJ databases">
        <title>Deep-cultivation of Planctomycetes and their phenomic and genomic characterization uncovers novel biology.</title>
        <authorList>
            <person name="Wiegand S."/>
            <person name="Jogler M."/>
            <person name="Boedeker C."/>
            <person name="Pinto D."/>
            <person name="Vollmers J."/>
            <person name="Rivas-Marin E."/>
            <person name="Kohn T."/>
            <person name="Peeters S.H."/>
            <person name="Heuer A."/>
            <person name="Rast P."/>
            <person name="Oberbeckmann S."/>
            <person name="Bunk B."/>
            <person name="Jeske O."/>
            <person name="Meyerdierks A."/>
            <person name="Storesund J.E."/>
            <person name="Kallscheuer N."/>
            <person name="Luecker S."/>
            <person name="Lage O.M."/>
            <person name="Pohl T."/>
            <person name="Merkel B.J."/>
            <person name="Hornburger P."/>
            <person name="Mueller R.-W."/>
            <person name="Bruemmer F."/>
            <person name="Labrenz M."/>
            <person name="Spormann A.M."/>
            <person name="Op den Camp H."/>
            <person name="Overmann J."/>
            <person name="Amann R."/>
            <person name="Jetten M.S.M."/>
            <person name="Mascher T."/>
            <person name="Medema M.H."/>
            <person name="Devos D.P."/>
            <person name="Kaster A.-K."/>
            <person name="Ovreas L."/>
            <person name="Rohde M."/>
            <person name="Galperin M.Y."/>
            <person name="Jogler C."/>
        </authorList>
    </citation>
    <scope>NUCLEOTIDE SEQUENCE [LARGE SCALE GENOMIC DNA]</scope>
    <source>
        <strain evidence="4 5">UC8</strain>
    </source>
</reference>
<dbReference type="PANTHER" id="PTHR28008">
    <property type="entry name" value="DOMAIN PROTEIN, PUTATIVE (AFU_ORTHOLOGUE AFUA_3G10980)-RELATED"/>
    <property type="match status" value="1"/>
</dbReference>
<dbReference type="RefSeq" id="WP_068131955.1">
    <property type="nucleotide sequence ID" value="NZ_CP042914.1"/>
</dbReference>
<keyword evidence="2" id="KW-0812">Transmembrane</keyword>
<dbReference type="NCBIfam" id="NF037970">
    <property type="entry name" value="vanZ_1"/>
    <property type="match status" value="1"/>
</dbReference>
<keyword evidence="5" id="KW-1185">Reference proteome</keyword>
<name>A0A5B9QT49_9BACT</name>
<evidence type="ECO:0000259" key="3">
    <source>
        <dbReference type="Pfam" id="PF04892"/>
    </source>
</evidence>
<dbReference type="Pfam" id="PF04892">
    <property type="entry name" value="VanZ"/>
    <property type="match status" value="1"/>
</dbReference>
<evidence type="ECO:0000256" key="2">
    <source>
        <dbReference type="SAM" id="Phobius"/>
    </source>
</evidence>